<evidence type="ECO:0000256" key="11">
    <source>
        <dbReference type="ARBA" id="ARBA00033358"/>
    </source>
</evidence>
<dbReference type="AlphaFoldDB" id="A0A4U9D4P4"/>
<dbReference type="PANTHER" id="PTHR35093">
    <property type="entry name" value="OUTER MEMBRANE PROTEIN NMB0088-RELATED"/>
    <property type="match status" value="1"/>
</dbReference>
<sequence length="174" mass="19113">MGGKTDLTTVNMNLSGAYRLNDHWSFGLGFDAVYAKAKIERYAGDAGMLAAGQIMQQVPNLPAAARPAAIAKAQQLAAIPADQQIARLKGDEWGFGWNAGILYEVDKNNRYGLTYRSEVKIDFDGDYRSNMSTRSQVPLPNRRFDNPGLFDAESARNVGVVRLQPCRAKMGRAL</sequence>
<evidence type="ECO:0000256" key="5">
    <source>
        <dbReference type="ARBA" id="ARBA00022692"/>
    </source>
</evidence>
<dbReference type="Pfam" id="PF03349">
    <property type="entry name" value="Toluene_X"/>
    <property type="match status" value="1"/>
</dbReference>
<name>A0A4U9D4P4_RAOTE</name>
<evidence type="ECO:0000256" key="4">
    <source>
        <dbReference type="ARBA" id="ARBA00022452"/>
    </source>
</evidence>
<accession>A0A4U9D4P4</accession>
<evidence type="ECO:0000256" key="7">
    <source>
        <dbReference type="ARBA" id="ARBA00023055"/>
    </source>
</evidence>
<dbReference type="InterPro" id="IPR005017">
    <property type="entry name" value="OMPP1/FadL/TodX"/>
</dbReference>
<keyword evidence="7" id="KW-0813">Transport</keyword>
<keyword evidence="9" id="KW-0998">Cell outer membrane</keyword>
<dbReference type="GO" id="GO:0015483">
    <property type="term" value="F:long-chain fatty acid transporting porin activity"/>
    <property type="evidence" value="ECO:0007669"/>
    <property type="project" value="TreeGrafter"/>
</dbReference>
<evidence type="ECO:0000256" key="1">
    <source>
        <dbReference type="ARBA" id="ARBA00004571"/>
    </source>
</evidence>
<evidence type="ECO:0000313" key="13">
    <source>
        <dbReference type="Proteomes" id="UP000339249"/>
    </source>
</evidence>
<dbReference type="EMBL" id="CABDVU010000001">
    <property type="protein sequence ID" value="VTN10653.1"/>
    <property type="molecule type" value="Genomic_DNA"/>
</dbReference>
<proteinExistence type="inferred from homology"/>
<evidence type="ECO:0000256" key="10">
    <source>
        <dbReference type="ARBA" id="ARBA00031886"/>
    </source>
</evidence>
<dbReference type="Proteomes" id="UP000339249">
    <property type="component" value="Unassembled WGS sequence"/>
</dbReference>
<gene>
    <name evidence="12" type="primary">fadL_2</name>
    <name evidence="12" type="ORF">NCTC9185_02576</name>
</gene>
<comment type="subcellular location">
    <subcellularLocation>
        <location evidence="1">Cell outer membrane</location>
        <topology evidence="1">Multi-pass membrane protein</topology>
    </subcellularLocation>
</comment>
<keyword evidence="8" id="KW-0472">Membrane</keyword>
<dbReference type="SUPFAM" id="SSF56935">
    <property type="entry name" value="Porins"/>
    <property type="match status" value="1"/>
</dbReference>
<keyword evidence="5" id="KW-0812">Transmembrane</keyword>
<evidence type="ECO:0000256" key="2">
    <source>
        <dbReference type="ARBA" id="ARBA00008163"/>
    </source>
</evidence>
<dbReference type="GO" id="GO:0009279">
    <property type="term" value="C:cell outer membrane"/>
    <property type="evidence" value="ECO:0007669"/>
    <property type="project" value="UniProtKB-SubCell"/>
</dbReference>
<comment type="similarity">
    <text evidence="2">Belongs to the OmpP1/FadL family.</text>
</comment>
<keyword evidence="7" id="KW-0445">Lipid transport</keyword>
<evidence type="ECO:0000313" key="12">
    <source>
        <dbReference type="EMBL" id="VTN10653.1"/>
    </source>
</evidence>
<evidence type="ECO:0000256" key="8">
    <source>
        <dbReference type="ARBA" id="ARBA00023136"/>
    </source>
</evidence>
<evidence type="ECO:0000256" key="9">
    <source>
        <dbReference type="ARBA" id="ARBA00023237"/>
    </source>
</evidence>
<keyword evidence="4" id="KW-1134">Transmembrane beta strand</keyword>
<evidence type="ECO:0000256" key="3">
    <source>
        <dbReference type="ARBA" id="ARBA00015869"/>
    </source>
</evidence>
<organism evidence="12 13">
    <name type="scientific">Raoultella terrigena</name>
    <name type="common">Klebsiella terrigena</name>
    <dbReference type="NCBI Taxonomy" id="577"/>
    <lineage>
        <taxon>Bacteria</taxon>
        <taxon>Pseudomonadati</taxon>
        <taxon>Pseudomonadota</taxon>
        <taxon>Gammaproteobacteria</taxon>
        <taxon>Enterobacterales</taxon>
        <taxon>Enterobacteriaceae</taxon>
        <taxon>Klebsiella/Raoultella group</taxon>
        <taxon>Raoultella</taxon>
    </lineage>
</organism>
<dbReference type="PANTHER" id="PTHR35093:SF3">
    <property type="entry name" value="LONG-CHAIN FATTY ACID TRANSPORT PROTEIN"/>
    <property type="match status" value="1"/>
</dbReference>
<protein>
    <recommendedName>
        <fullName evidence="3">Long-chain fatty acid transport protein</fullName>
    </recommendedName>
    <alternativeName>
        <fullName evidence="11">Outer membrane FadL protein</fullName>
    </alternativeName>
    <alternativeName>
        <fullName evidence="10">Outer membrane flp protein</fullName>
    </alternativeName>
</protein>
<evidence type="ECO:0000256" key="6">
    <source>
        <dbReference type="ARBA" id="ARBA00022729"/>
    </source>
</evidence>
<keyword evidence="6" id="KW-0732">Signal</keyword>
<dbReference type="Gene3D" id="2.40.160.60">
    <property type="entry name" value="Outer membrane protein transport protein (OMPP1/FadL/TodX)"/>
    <property type="match status" value="1"/>
</dbReference>
<reference evidence="12 13" key="1">
    <citation type="submission" date="2019-04" db="EMBL/GenBank/DDBJ databases">
        <authorList>
            <consortium name="Pathogen Informatics"/>
        </authorList>
    </citation>
    <scope>NUCLEOTIDE SEQUENCE [LARGE SCALE GENOMIC DNA]</scope>
    <source>
        <strain evidence="12 13">NCTC9185</strain>
    </source>
</reference>